<dbReference type="GO" id="GO:0022857">
    <property type="term" value="F:transmembrane transporter activity"/>
    <property type="evidence" value="ECO:0007669"/>
    <property type="project" value="InterPro"/>
</dbReference>
<dbReference type="GO" id="GO:0005886">
    <property type="term" value="C:plasma membrane"/>
    <property type="evidence" value="ECO:0007669"/>
    <property type="project" value="UniProtKB-SubCell"/>
</dbReference>
<feature type="transmembrane region" description="Helical" evidence="8">
    <location>
        <begin position="82"/>
        <end position="102"/>
    </location>
</feature>
<dbReference type="PANTHER" id="PTHR23517">
    <property type="entry name" value="RESISTANCE PROTEIN MDTM, PUTATIVE-RELATED-RELATED"/>
    <property type="match status" value="1"/>
</dbReference>
<dbReference type="Pfam" id="PF07690">
    <property type="entry name" value="MFS_1"/>
    <property type="match status" value="2"/>
</dbReference>
<keyword evidence="3" id="KW-1003">Cell membrane</keyword>
<keyword evidence="2" id="KW-0813">Transport</keyword>
<feature type="transmembrane region" description="Helical" evidence="8">
    <location>
        <begin position="42"/>
        <end position="61"/>
    </location>
</feature>
<feature type="compositionally biased region" description="Polar residues" evidence="7">
    <location>
        <begin position="192"/>
        <end position="201"/>
    </location>
</feature>
<keyword evidence="11" id="KW-1185">Reference proteome</keyword>
<feature type="transmembrane region" description="Helical" evidence="8">
    <location>
        <begin position="263"/>
        <end position="283"/>
    </location>
</feature>
<dbReference type="EMBL" id="RSCJ01000023">
    <property type="protein sequence ID" value="RUR75779.1"/>
    <property type="molecule type" value="Genomic_DNA"/>
</dbReference>
<evidence type="ECO:0000313" key="11">
    <source>
        <dbReference type="Proteomes" id="UP000268857"/>
    </source>
</evidence>
<protein>
    <recommendedName>
        <fullName evidence="9">Major facilitator superfamily (MFS) profile domain-containing protein</fullName>
    </recommendedName>
</protein>
<name>A0A3S1FD75_CHLFR</name>
<organism evidence="10 11">
    <name type="scientific">Chlorogloeopsis fritschii PCC 6912</name>
    <dbReference type="NCBI Taxonomy" id="211165"/>
    <lineage>
        <taxon>Bacteria</taxon>
        <taxon>Bacillati</taxon>
        <taxon>Cyanobacteriota</taxon>
        <taxon>Cyanophyceae</taxon>
        <taxon>Nostocales</taxon>
        <taxon>Chlorogloeopsidaceae</taxon>
        <taxon>Chlorogloeopsis</taxon>
    </lineage>
</organism>
<feature type="transmembrane region" description="Helical" evidence="8">
    <location>
        <begin position="225"/>
        <end position="243"/>
    </location>
</feature>
<feature type="transmembrane region" description="Helical" evidence="8">
    <location>
        <begin position="12"/>
        <end position="36"/>
    </location>
</feature>
<accession>A0A3S1FD75</accession>
<dbReference type="Gene3D" id="1.20.1250.20">
    <property type="entry name" value="MFS general substrate transporter like domains"/>
    <property type="match status" value="2"/>
</dbReference>
<dbReference type="InterPro" id="IPR050171">
    <property type="entry name" value="MFS_Transporters"/>
</dbReference>
<dbReference type="OrthoDB" id="9814001at2"/>
<dbReference type="PROSITE" id="PS50850">
    <property type="entry name" value="MFS"/>
    <property type="match status" value="1"/>
</dbReference>
<gene>
    <name evidence="10" type="ORF">PCC6912_46760</name>
</gene>
<evidence type="ECO:0000256" key="3">
    <source>
        <dbReference type="ARBA" id="ARBA00022475"/>
    </source>
</evidence>
<evidence type="ECO:0000256" key="4">
    <source>
        <dbReference type="ARBA" id="ARBA00022692"/>
    </source>
</evidence>
<dbReference type="SUPFAM" id="SSF103473">
    <property type="entry name" value="MFS general substrate transporter"/>
    <property type="match status" value="2"/>
</dbReference>
<dbReference type="AlphaFoldDB" id="A0A3S1FD75"/>
<reference evidence="10 11" key="1">
    <citation type="journal article" date="2019" name="Genome Biol. Evol.">
        <title>Day and night: Metabolic profiles and evolutionary relationships of six axenic non-marine cyanobacteria.</title>
        <authorList>
            <person name="Will S.E."/>
            <person name="Henke P."/>
            <person name="Boedeker C."/>
            <person name="Huang S."/>
            <person name="Brinkmann H."/>
            <person name="Rohde M."/>
            <person name="Jarek M."/>
            <person name="Friedl T."/>
            <person name="Seufert S."/>
            <person name="Schumacher M."/>
            <person name="Overmann J."/>
            <person name="Neumann-Schaal M."/>
            <person name="Petersen J."/>
        </authorList>
    </citation>
    <scope>NUCLEOTIDE SEQUENCE [LARGE SCALE GENOMIC DNA]</scope>
    <source>
        <strain evidence="10 11">PCC 6912</strain>
    </source>
</reference>
<dbReference type="RefSeq" id="WP_016872928.1">
    <property type="nucleotide sequence ID" value="NZ_AJLN01000033.1"/>
</dbReference>
<dbReference type="InterPro" id="IPR036259">
    <property type="entry name" value="MFS_trans_sf"/>
</dbReference>
<dbReference type="Proteomes" id="UP000268857">
    <property type="component" value="Unassembled WGS sequence"/>
</dbReference>
<proteinExistence type="predicted"/>
<feature type="region of interest" description="Disordered" evidence="7">
    <location>
        <begin position="192"/>
        <end position="215"/>
    </location>
</feature>
<sequence>MQSKLRQINLPLFAIVAEGFFSRLSFGLISFALPLYATRLELSLTEIGFLIALNEAAAMGFKPIMGWVADRFGLKRSFTAAIGIRSLVALLLAFATSGWQLYSIRVLHGMSKALRDPSASALIAEQGGKKAIASAFAWYHTAKMVAGSLGKALAGILLTLTASNFSLVFAFSFLISVLPLYTVARYVRGEESPQTETNKTSKVAEAAPSNQEEQLSTHATPNTPILLPFTILNFLISGTAEMLKGLFPIIATKYAGLNEAQTGLIYTVSTLVVMFSGPLFGWLSDRGYRKLVLMIRSVANTISSIIYIFAPNLAGITIGKLIDDTGKAAFRPAWGSLMAHISSFDKKRRAQTMSWMILGEDAGTVAGPIFAGFLWSTWGLPVMLGGRVLLAVVTEVYATFLTKSLDKPSRGRRTRLHRRSLIRRVSRWFRRKRV</sequence>
<evidence type="ECO:0000259" key="9">
    <source>
        <dbReference type="PROSITE" id="PS50850"/>
    </source>
</evidence>
<evidence type="ECO:0000256" key="6">
    <source>
        <dbReference type="ARBA" id="ARBA00023136"/>
    </source>
</evidence>
<comment type="subcellular location">
    <subcellularLocation>
        <location evidence="1">Cell membrane</location>
        <topology evidence="1">Multi-pass membrane protein</topology>
    </subcellularLocation>
</comment>
<comment type="caution">
    <text evidence="10">The sequence shown here is derived from an EMBL/GenBank/DDBJ whole genome shotgun (WGS) entry which is preliminary data.</text>
</comment>
<evidence type="ECO:0000256" key="1">
    <source>
        <dbReference type="ARBA" id="ARBA00004651"/>
    </source>
</evidence>
<evidence type="ECO:0000256" key="7">
    <source>
        <dbReference type="SAM" id="MobiDB-lite"/>
    </source>
</evidence>
<evidence type="ECO:0000256" key="8">
    <source>
        <dbReference type="SAM" id="Phobius"/>
    </source>
</evidence>
<feature type="transmembrane region" description="Helical" evidence="8">
    <location>
        <begin position="152"/>
        <end position="178"/>
    </location>
</feature>
<evidence type="ECO:0000256" key="2">
    <source>
        <dbReference type="ARBA" id="ARBA00022448"/>
    </source>
</evidence>
<dbReference type="CDD" id="cd17325">
    <property type="entry name" value="MFS_MdtG_SLC18_like"/>
    <property type="match status" value="1"/>
</dbReference>
<evidence type="ECO:0000313" key="10">
    <source>
        <dbReference type="EMBL" id="RUR75779.1"/>
    </source>
</evidence>
<keyword evidence="5 8" id="KW-1133">Transmembrane helix</keyword>
<feature type="domain" description="Major facilitator superfamily (MFS) profile" evidence="9">
    <location>
        <begin position="11"/>
        <end position="403"/>
    </location>
</feature>
<dbReference type="STRING" id="211165.GCA_000317285_00350"/>
<keyword evidence="4 8" id="KW-0812">Transmembrane</keyword>
<evidence type="ECO:0000256" key="5">
    <source>
        <dbReference type="ARBA" id="ARBA00022989"/>
    </source>
</evidence>
<keyword evidence="6 8" id="KW-0472">Membrane</keyword>
<dbReference type="InterPro" id="IPR011701">
    <property type="entry name" value="MFS"/>
</dbReference>
<dbReference type="InterPro" id="IPR020846">
    <property type="entry name" value="MFS_dom"/>
</dbReference>